<dbReference type="STRING" id="197461.A3843_00690"/>
<organism evidence="6 7">
    <name type="scientific">Pseudovibrio exalbescens</name>
    <dbReference type="NCBI Taxonomy" id="197461"/>
    <lineage>
        <taxon>Bacteria</taxon>
        <taxon>Pseudomonadati</taxon>
        <taxon>Pseudomonadota</taxon>
        <taxon>Alphaproteobacteria</taxon>
        <taxon>Hyphomicrobiales</taxon>
        <taxon>Stappiaceae</taxon>
        <taxon>Pseudovibrio</taxon>
    </lineage>
</organism>
<dbReference type="PRINTS" id="PR00039">
    <property type="entry name" value="HTHLYSR"/>
</dbReference>
<dbReference type="CDD" id="cd05466">
    <property type="entry name" value="PBP2_LTTR_substrate"/>
    <property type="match status" value="1"/>
</dbReference>
<dbReference type="GO" id="GO:0003677">
    <property type="term" value="F:DNA binding"/>
    <property type="evidence" value="ECO:0007669"/>
    <property type="project" value="UniProtKB-KW"/>
</dbReference>
<feature type="domain" description="HTH lysR-type" evidence="5">
    <location>
        <begin position="1"/>
        <end position="58"/>
    </location>
</feature>
<evidence type="ECO:0000313" key="7">
    <source>
        <dbReference type="Proteomes" id="UP000185783"/>
    </source>
</evidence>
<dbReference type="RefSeq" id="WP_028482336.1">
    <property type="nucleotide sequence ID" value="NZ_LVVZ01000050.1"/>
</dbReference>
<name>A0A1U7JC27_9HYPH</name>
<dbReference type="PANTHER" id="PTHR30419">
    <property type="entry name" value="HTH-TYPE TRANSCRIPTIONAL REGULATOR YBHD"/>
    <property type="match status" value="1"/>
</dbReference>
<dbReference type="Pfam" id="PF00126">
    <property type="entry name" value="HTH_1"/>
    <property type="match status" value="1"/>
</dbReference>
<sequence>MEIYQLKTFVSVAREGSITRASEKLNLSQPAVSAHIKAIEETLGLHVFERTARGMVLTAEGARLLIKAEATLSVHQDLMAEASRIKGAVTGKLRIGAGDVSNAESVGRLLTRLAQRCPEVEVELQHGFGQDVVNGIKEGTLDAGIFNRAHSDDPSLMHVEMSHFGVFLAVPKGSGFTPGKPDWDRLSQMQWICPPSNTCCGRTAEQLFETHQIQSKRVIRIDRESVTRTLVAGGVGVGLLHSDTAWEAEANGEVDLIFQTPTRVRVLFAHLASRHNDPLLKIARELAQEDAGEAALPDWL</sequence>
<reference evidence="6 7" key="1">
    <citation type="submission" date="2016-03" db="EMBL/GenBank/DDBJ databases">
        <title>Genome sequence of Nesiotobacter sp. nov., a moderately halophilic alphaproteobacterium isolated from the Yellow Sea, China.</title>
        <authorList>
            <person name="Zhang G."/>
            <person name="Zhang R."/>
        </authorList>
    </citation>
    <scope>NUCLEOTIDE SEQUENCE [LARGE SCALE GENOMIC DNA]</scope>
    <source>
        <strain evidence="6 7">WB1-6</strain>
    </source>
</reference>
<comment type="caution">
    <text evidence="6">The sequence shown here is derived from an EMBL/GenBank/DDBJ whole genome shotgun (WGS) entry which is preliminary data.</text>
</comment>
<dbReference type="Gene3D" id="3.40.190.10">
    <property type="entry name" value="Periplasmic binding protein-like II"/>
    <property type="match status" value="2"/>
</dbReference>
<dbReference type="EMBL" id="LVVZ01000050">
    <property type="protein sequence ID" value="OKL42310.1"/>
    <property type="molecule type" value="Genomic_DNA"/>
</dbReference>
<keyword evidence="4" id="KW-0804">Transcription</keyword>
<protein>
    <submittedName>
        <fullName evidence="6">LysR family transcriptional regulator</fullName>
    </submittedName>
</protein>
<dbReference type="SUPFAM" id="SSF53850">
    <property type="entry name" value="Periplasmic binding protein-like II"/>
    <property type="match status" value="1"/>
</dbReference>
<dbReference type="Pfam" id="PF03466">
    <property type="entry name" value="LysR_substrate"/>
    <property type="match status" value="1"/>
</dbReference>
<dbReference type="PROSITE" id="PS50931">
    <property type="entry name" value="HTH_LYSR"/>
    <property type="match status" value="1"/>
</dbReference>
<evidence type="ECO:0000259" key="5">
    <source>
        <dbReference type="PROSITE" id="PS50931"/>
    </source>
</evidence>
<dbReference type="GO" id="GO:0003700">
    <property type="term" value="F:DNA-binding transcription factor activity"/>
    <property type="evidence" value="ECO:0007669"/>
    <property type="project" value="InterPro"/>
</dbReference>
<dbReference type="FunFam" id="1.10.10.10:FF:000001">
    <property type="entry name" value="LysR family transcriptional regulator"/>
    <property type="match status" value="1"/>
</dbReference>
<dbReference type="InterPro" id="IPR005119">
    <property type="entry name" value="LysR_subst-bd"/>
</dbReference>
<evidence type="ECO:0000256" key="2">
    <source>
        <dbReference type="ARBA" id="ARBA00023015"/>
    </source>
</evidence>
<dbReference type="InterPro" id="IPR036388">
    <property type="entry name" value="WH-like_DNA-bd_sf"/>
</dbReference>
<dbReference type="SUPFAM" id="SSF46785">
    <property type="entry name" value="Winged helix' DNA-binding domain"/>
    <property type="match status" value="1"/>
</dbReference>
<comment type="similarity">
    <text evidence="1">Belongs to the LysR transcriptional regulatory family.</text>
</comment>
<gene>
    <name evidence="6" type="ORF">A3843_00690</name>
</gene>
<dbReference type="InterPro" id="IPR050950">
    <property type="entry name" value="HTH-type_LysR_regulators"/>
</dbReference>
<keyword evidence="7" id="KW-1185">Reference proteome</keyword>
<dbReference type="Proteomes" id="UP000185783">
    <property type="component" value="Unassembled WGS sequence"/>
</dbReference>
<evidence type="ECO:0000256" key="4">
    <source>
        <dbReference type="ARBA" id="ARBA00023163"/>
    </source>
</evidence>
<evidence type="ECO:0000256" key="3">
    <source>
        <dbReference type="ARBA" id="ARBA00023125"/>
    </source>
</evidence>
<keyword evidence="3" id="KW-0238">DNA-binding</keyword>
<evidence type="ECO:0000256" key="1">
    <source>
        <dbReference type="ARBA" id="ARBA00009437"/>
    </source>
</evidence>
<dbReference type="GO" id="GO:0005829">
    <property type="term" value="C:cytosol"/>
    <property type="evidence" value="ECO:0007669"/>
    <property type="project" value="TreeGrafter"/>
</dbReference>
<proteinExistence type="inferred from homology"/>
<dbReference type="InterPro" id="IPR036390">
    <property type="entry name" value="WH_DNA-bd_sf"/>
</dbReference>
<accession>A0A1U7JC27</accession>
<keyword evidence="2" id="KW-0805">Transcription regulation</keyword>
<dbReference type="InterPro" id="IPR000847">
    <property type="entry name" value="LysR_HTH_N"/>
</dbReference>
<dbReference type="AlphaFoldDB" id="A0A1U7JC27"/>
<evidence type="ECO:0000313" key="6">
    <source>
        <dbReference type="EMBL" id="OKL42310.1"/>
    </source>
</evidence>
<dbReference type="Gene3D" id="1.10.10.10">
    <property type="entry name" value="Winged helix-like DNA-binding domain superfamily/Winged helix DNA-binding domain"/>
    <property type="match status" value="1"/>
</dbReference>